<name>A0ABQ7GPF2_DUNSA</name>
<evidence type="ECO:0000313" key="3">
    <source>
        <dbReference type="Proteomes" id="UP000815325"/>
    </source>
</evidence>
<evidence type="ECO:0008006" key="4">
    <source>
        <dbReference type="Google" id="ProtNLM"/>
    </source>
</evidence>
<dbReference type="Proteomes" id="UP000815325">
    <property type="component" value="Unassembled WGS sequence"/>
</dbReference>
<proteinExistence type="predicted"/>
<accession>A0ABQ7GPF2</accession>
<keyword evidence="1" id="KW-0732">Signal</keyword>
<feature type="signal peptide" evidence="1">
    <location>
        <begin position="1"/>
        <end position="18"/>
    </location>
</feature>
<feature type="chain" id="PRO_5045438334" description="Secreted protein" evidence="1">
    <location>
        <begin position="19"/>
        <end position="83"/>
    </location>
</feature>
<gene>
    <name evidence="2" type="ORF">DUNSADRAFT_5918</name>
</gene>
<evidence type="ECO:0000256" key="1">
    <source>
        <dbReference type="SAM" id="SignalP"/>
    </source>
</evidence>
<reference evidence="2" key="1">
    <citation type="submission" date="2017-08" db="EMBL/GenBank/DDBJ databases">
        <authorList>
            <person name="Polle J.E."/>
            <person name="Barry K."/>
            <person name="Cushman J."/>
            <person name="Schmutz J."/>
            <person name="Tran D."/>
            <person name="Hathwaick L.T."/>
            <person name="Yim W.C."/>
            <person name="Jenkins J."/>
            <person name="Mckie-Krisberg Z.M."/>
            <person name="Prochnik S."/>
            <person name="Lindquist E."/>
            <person name="Dockter R.B."/>
            <person name="Adam C."/>
            <person name="Molina H."/>
            <person name="Bunkerborg J."/>
            <person name="Jin E."/>
            <person name="Buchheim M."/>
            <person name="Magnuson J."/>
        </authorList>
    </citation>
    <scope>NUCLEOTIDE SEQUENCE</scope>
    <source>
        <strain evidence="2">CCAP 19/18</strain>
    </source>
</reference>
<sequence length="83" mass="9095">MLVMKRIILCMYAMYVMYSQHRTCCRDQDAMPAQEVASPTGRAAIRMSNNDSRLCNSLGLCNKVHTASSGVFSSGLPSPPIPL</sequence>
<organism evidence="2 3">
    <name type="scientific">Dunaliella salina</name>
    <name type="common">Green alga</name>
    <name type="synonym">Protococcus salinus</name>
    <dbReference type="NCBI Taxonomy" id="3046"/>
    <lineage>
        <taxon>Eukaryota</taxon>
        <taxon>Viridiplantae</taxon>
        <taxon>Chlorophyta</taxon>
        <taxon>core chlorophytes</taxon>
        <taxon>Chlorophyceae</taxon>
        <taxon>CS clade</taxon>
        <taxon>Chlamydomonadales</taxon>
        <taxon>Dunaliellaceae</taxon>
        <taxon>Dunaliella</taxon>
    </lineage>
</organism>
<protein>
    <recommendedName>
        <fullName evidence="4">Secreted protein</fullName>
    </recommendedName>
</protein>
<dbReference type="EMBL" id="MU069659">
    <property type="protein sequence ID" value="KAF5836471.1"/>
    <property type="molecule type" value="Genomic_DNA"/>
</dbReference>
<evidence type="ECO:0000313" key="2">
    <source>
        <dbReference type="EMBL" id="KAF5836471.1"/>
    </source>
</evidence>
<keyword evidence="3" id="KW-1185">Reference proteome</keyword>
<comment type="caution">
    <text evidence="2">The sequence shown here is derived from an EMBL/GenBank/DDBJ whole genome shotgun (WGS) entry which is preliminary data.</text>
</comment>